<gene>
    <name evidence="1" type="ORF">M408DRAFT_309832</name>
</gene>
<reference evidence="2" key="2">
    <citation type="submission" date="2015-01" db="EMBL/GenBank/DDBJ databases">
        <title>Evolutionary Origins and Diversification of the Mycorrhizal Mutualists.</title>
        <authorList>
            <consortium name="DOE Joint Genome Institute"/>
            <consortium name="Mycorrhizal Genomics Consortium"/>
            <person name="Kohler A."/>
            <person name="Kuo A."/>
            <person name="Nagy L.G."/>
            <person name="Floudas D."/>
            <person name="Copeland A."/>
            <person name="Barry K.W."/>
            <person name="Cichocki N."/>
            <person name="Veneault-Fourrey C."/>
            <person name="LaButti K."/>
            <person name="Lindquist E.A."/>
            <person name="Lipzen A."/>
            <person name="Lundell T."/>
            <person name="Morin E."/>
            <person name="Murat C."/>
            <person name="Riley R."/>
            <person name="Ohm R."/>
            <person name="Sun H."/>
            <person name="Tunlid A."/>
            <person name="Henrissat B."/>
            <person name="Grigoriev I.V."/>
            <person name="Hibbett D.S."/>
            <person name="Martin F."/>
        </authorList>
    </citation>
    <scope>NUCLEOTIDE SEQUENCE [LARGE SCALE GENOMIC DNA]</scope>
    <source>
        <strain evidence="2">MAFF 305830</strain>
    </source>
</reference>
<sequence>MSIKHDAQPSLPPSWTSDKPIFAAYTRQEVNLHSKEVALFEFIRREPSTPELLQLSVENSSHERMFQGTSQHSSSSEASPVKAEGAFLLKTGNSLSKSKSRLKREGAFYAVYPRPVFATVKAAATPELSTDDEGFVLVDTFMHVEDEGTR</sequence>
<reference evidence="1 2" key="1">
    <citation type="submission" date="2014-04" db="EMBL/GenBank/DDBJ databases">
        <authorList>
            <consortium name="DOE Joint Genome Institute"/>
            <person name="Kuo A."/>
            <person name="Zuccaro A."/>
            <person name="Kohler A."/>
            <person name="Nagy L.G."/>
            <person name="Floudas D."/>
            <person name="Copeland A."/>
            <person name="Barry K.W."/>
            <person name="Cichocki N."/>
            <person name="Veneault-Fourrey C."/>
            <person name="LaButti K."/>
            <person name="Lindquist E.A."/>
            <person name="Lipzen A."/>
            <person name="Lundell T."/>
            <person name="Morin E."/>
            <person name="Murat C."/>
            <person name="Sun H."/>
            <person name="Tunlid A."/>
            <person name="Henrissat B."/>
            <person name="Grigoriev I.V."/>
            <person name="Hibbett D.S."/>
            <person name="Martin F."/>
            <person name="Nordberg H.P."/>
            <person name="Cantor M.N."/>
            <person name="Hua S.X."/>
        </authorList>
    </citation>
    <scope>NUCLEOTIDE SEQUENCE [LARGE SCALE GENOMIC DNA]</scope>
    <source>
        <strain evidence="1 2">MAFF 305830</strain>
    </source>
</reference>
<dbReference type="EMBL" id="KN824278">
    <property type="protein sequence ID" value="KIM33502.1"/>
    <property type="molecule type" value="Genomic_DNA"/>
</dbReference>
<protein>
    <submittedName>
        <fullName evidence="1">Uncharacterized protein</fullName>
    </submittedName>
</protein>
<evidence type="ECO:0000313" key="2">
    <source>
        <dbReference type="Proteomes" id="UP000054097"/>
    </source>
</evidence>
<dbReference type="AlphaFoldDB" id="A0A0C2XXB7"/>
<keyword evidence="2" id="KW-1185">Reference proteome</keyword>
<dbReference type="HOGENOM" id="CLU_1741700_0_0_1"/>
<dbReference type="Proteomes" id="UP000054097">
    <property type="component" value="Unassembled WGS sequence"/>
</dbReference>
<organism evidence="1 2">
    <name type="scientific">Serendipita vermifera MAFF 305830</name>
    <dbReference type="NCBI Taxonomy" id="933852"/>
    <lineage>
        <taxon>Eukaryota</taxon>
        <taxon>Fungi</taxon>
        <taxon>Dikarya</taxon>
        <taxon>Basidiomycota</taxon>
        <taxon>Agaricomycotina</taxon>
        <taxon>Agaricomycetes</taxon>
        <taxon>Sebacinales</taxon>
        <taxon>Serendipitaceae</taxon>
        <taxon>Serendipita</taxon>
    </lineage>
</organism>
<evidence type="ECO:0000313" key="1">
    <source>
        <dbReference type="EMBL" id="KIM33502.1"/>
    </source>
</evidence>
<name>A0A0C2XXB7_SERVB</name>
<proteinExistence type="predicted"/>
<accession>A0A0C2XXB7</accession>